<name>A0A813X9C0_9BILA</name>
<dbReference type="EMBL" id="CAJNOU010000105">
    <property type="protein sequence ID" value="CAF0867248.1"/>
    <property type="molecule type" value="Genomic_DNA"/>
</dbReference>
<evidence type="ECO:0000313" key="2">
    <source>
        <dbReference type="EMBL" id="CAF0867248.1"/>
    </source>
</evidence>
<feature type="compositionally biased region" description="Polar residues" evidence="1">
    <location>
        <begin position="41"/>
        <end position="60"/>
    </location>
</feature>
<proteinExistence type="predicted"/>
<feature type="compositionally biased region" description="Polar residues" evidence="1">
    <location>
        <begin position="11"/>
        <end position="20"/>
    </location>
</feature>
<accession>A0A813X9C0</accession>
<dbReference type="AlphaFoldDB" id="A0A813X9C0"/>
<feature type="region of interest" description="Disordered" evidence="1">
    <location>
        <begin position="1"/>
        <end position="99"/>
    </location>
</feature>
<gene>
    <name evidence="2" type="ORF">SEV965_LOCUS3922</name>
</gene>
<protein>
    <submittedName>
        <fullName evidence="2">Uncharacterized protein</fullName>
    </submittedName>
</protein>
<dbReference type="Proteomes" id="UP000663889">
    <property type="component" value="Unassembled WGS sequence"/>
</dbReference>
<sequence length="119" mass="12915">MERDEDDDIPTPNTSRSNSINEDEEKPSSSPLPPPDEETIQSESSPTKDTSNNIAEQIRTTLAAKRASFASSSSSVSASSESDTDFVDVTKNDVTQDGSTSMNVVSFANWLMRSNDCFV</sequence>
<reference evidence="2" key="1">
    <citation type="submission" date="2021-02" db="EMBL/GenBank/DDBJ databases">
        <authorList>
            <person name="Nowell W R."/>
        </authorList>
    </citation>
    <scope>NUCLEOTIDE SEQUENCE</scope>
</reference>
<comment type="caution">
    <text evidence="2">The sequence shown here is derived from an EMBL/GenBank/DDBJ whole genome shotgun (WGS) entry which is preliminary data.</text>
</comment>
<organism evidence="2 3">
    <name type="scientific">Rotaria sordida</name>
    <dbReference type="NCBI Taxonomy" id="392033"/>
    <lineage>
        <taxon>Eukaryota</taxon>
        <taxon>Metazoa</taxon>
        <taxon>Spiralia</taxon>
        <taxon>Gnathifera</taxon>
        <taxon>Rotifera</taxon>
        <taxon>Eurotatoria</taxon>
        <taxon>Bdelloidea</taxon>
        <taxon>Philodinida</taxon>
        <taxon>Philodinidae</taxon>
        <taxon>Rotaria</taxon>
    </lineage>
</organism>
<evidence type="ECO:0000256" key="1">
    <source>
        <dbReference type="SAM" id="MobiDB-lite"/>
    </source>
</evidence>
<feature type="compositionally biased region" description="Low complexity" evidence="1">
    <location>
        <begin position="63"/>
        <end position="81"/>
    </location>
</feature>
<evidence type="ECO:0000313" key="3">
    <source>
        <dbReference type="Proteomes" id="UP000663889"/>
    </source>
</evidence>